<keyword evidence="2" id="KW-1003">Cell membrane</keyword>
<feature type="transmembrane region" description="Helical" evidence="6">
    <location>
        <begin position="235"/>
        <end position="257"/>
    </location>
</feature>
<comment type="subcellular location">
    <subcellularLocation>
        <location evidence="1">Cell membrane</location>
        <topology evidence="1">Multi-pass membrane protein</topology>
    </subcellularLocation>
</comment>
<dbReference type="NCBIfam" id="TIGR00360">
    <property type="entry name" value="ComEC_N-term"/>
    <property type="match status" value="1"/>
</dbReference>
<feature type="transmembrane region" description="Helical" evidence="6">
    <location>
        <begin position="494"/>
        <end position="513"/>
    </location>
</feature>
<feature type="transmembrane region" description="Helical" evidence="6">
    <location>
        <begin position="287"/>
        <end position="304"/>
    </location>
</feature>
<feature type="transmembrane region" description="Helical" evidence="6">
    <location>
        <begin position="334"/>
        <end position="351"/>
    </location>
</feature>
<feature type="transmembrane region" description="Helical" evidence="6">
    <location>
        <begin position="27"/>
        <end position="44"/>
    </location>
</feature>
<evidence type="ECO:0000259" key="7">
    <source>
        <dbReference type="Pfam" id="PF03772"/>
    </source>
</evidence>
<keyword evidence="4 6" id="KW-1133">Transmembrane helix</keyword>
<dbReference type="Pfam" id="PF03772">
    <property type="entry name" value="Competence"/>
    <property type="match status" value="1"/>
</dbReference>
<reference evidence="9" key="1">
    <citation type="submission" date="2020-02" db="EMBL/GenBank/DDBJ databases">
        <authorList>
            <person name="Meier V. D."/>
        </authorList>
    </citation>
    <scope>NUCLEOTIDE SEQUENCE</scope>
    <source>
        <strain evidence="9">AVDCRST_MAG58</strain>
    </source>
</reference>
<evidence type="ECO:0000256" key="3">
    <source>
        <dbReference type="ARBA" id="ARBA00022692"/>
    </source>
</evidence>
<evidence type="ECO:0000256" key="5">
    <source>
        <dbReference type="ARBA" id="ARBA00023136"/>
    </source>
</evidence>
<evidence type="ECO:0008006" key="10">
    <source>
        <dbReference type="Google" id="ProtNLM"/>
    </source>
</evidence>
<feature type="transmembrane region" description="Helical" evidence="6">
    <location>
        <begin position="51"/>
        <end position="72"/>
    </location>
</feature>
<dbReference type="EMBL" id="CADCVF010000028">
    <property type="protein sequence ID" value="CAA9453899.1"/>
    <property type="molecule type" value="Genomic_DNA"/>
</dbReference>
<organism evidence="9">
    <name type="scientific">uncultured Rubrobacteraceae bacterium</name>
    <dbReference type="NCBI Taxonomy" id="349277"/>
    <lineage>
        <taxon>Bacteria</taxon>
        <taxon>Bacillati</taxon>
        <taxon>Actinomycetota</taxon>
        <taxon>Rubrobacteria</taxon>
        <taxon>Rubrobacterales</taxon>
        <taxon>Rubrobacteraceae</taxon>
        <taxon>environmental samples</taxon>
    </lineage>
</organism>
<dbReference type="InterPro" id="IPR004477">
    <property type="entry name" value="ComEC_N"/>
</dbReference>
<sequence length="515" mass="54628">MRLDLWAILLASGIALGTVAPPLAPGFLVAGSIVAIGALLWRVLVPTEWRLMAILAPIFAAVGVAIALLHAATPDPLADLAAMEPGEVALVGRISSPPESSSFGYMADLRVERLWYQDKEVLRGGGVEVFAGDLSLGVGDRVMVHGEISRPQIGEDGFDYSRYLATKRISALVEATSVRPVGEERGWIGQVHRRTDVALGYGLRPREAAVVRGMVLGDRSLMPEELEKSFQRSGVTHVLAISGQHVVILAAVIYFALRLFAIPPTIRAGVTIGLIWLYILIAGAPPSAIRAGVVATFVLAAPLLGRQVSALHFMTTMLALVLAYNPQLIYSTGFQLSVAAVFGILLLTKPIKSLVARTLLKPFARPPEPVSNLISVSLAAQLTTSPIVAATFDQVSVVGVLTNLIAVPLSGPILILGLLGSIAGNIYPLLAYPLNACNGFLVTILIQTARVASSLPFASVTTPGVPLLLVALFYLGCMPPIIAERAFSSDHKSLWPALLLAWSVLWLILVAAGRI</sequence>
<dbReference type="InterPro" id="IPR052159">
    <property type="entry name" value="Competence_DNA_uptake"/>
</dbReference>
<evidence type="ECO:0000256" key="2">
    <source>
        <dbReference type="ARBA" id="ARBA00022475"/>
    </source>
</evidence>
<evidence type="ECO:0000259" key="8">
    <source>
        <dbReference type="Pfam" id="PF13567"/>
    </source>
</evidence>
<dbReference type="InterPro" id="IPR025405">
    <property type="entry name" value="DUF4131"/>
</dbReference>
<name>A0A6J4QUA9_9ACTN</name>
<dbReference type="PANTHER" id="PTHR30619">
    <property type="entry name" value="DNA INTERNALIZATION/COMPETENCE PROTEIN COMEC/REC2"/>
    <property type="match status" value="1"/>
</dbReference>
<protein>
    <recommendedName>
        <fullName evidence="10">DNA internalization-related competence protein ComEC/Rec2</fullName>
    </recommendedName>
</protein>
<keyword evidence="3 6" id="KW-0812">Transmembrane</keyword>
<proteinExistence type="predicted"/>
<feature type="transmembrane region" description="Helical" evidence="6">
    <location>
        <begin position="404"/>
        <end position="427"/>
    </location>
</feature>
<keyword evidence="5 6" id="KW-0472">Membrane</keyword>
<feature type="transmembrane region" description="Helical" evidence="6">
    <location>
        <begin position="264"/>
        <end position="281"/>
    </location>
</feature>
<dbReference type="AlphaFoldDB" id="A0A6J4QUA9"/>
<evidence type="ECO:0000256" key="1">
    <source>
        <dbReference type="ARBA" id="ARBA00004651"/>
    </source>
</evidence>
<evidence type="ECO:0000256" key="4">
    <source>
        <dbReference type="ARBA" id="ARBA00022989"/>
    </source>
</evidence>
<accession>A0A6J4QUA9</accession>
<feature type="domain" description="DUF4131" evidence="8">
    <location>
        <begin position="25"/>
        <end position="178"/>
    </location>
</feature>
<evidence type="ECO:0000256" key="6">
    <source>
        <dbReference type="SAM" id="Phobius"/>
    </source>
</evidence>
<evidence type="ECO:0000313" key="9">
    <source>
        <dbReference type="EMBL" id="CAA9453899.1"/>
    </source>
</evidence>
<dbReference type="Pfam" id="PF13567">
    <property type="entry name" value="DUF4131"/>
    <property type="match status" value="1"/>
</dbReference>
<gene>
    <name evidence="9" type="ORF">AVDCRST_MAG58-1138</name>
</gene>
<feature type="domain" description="ComEC/Rec2-related protein" evidence="7">
    <location>
        <begin position="214"/>
        <end position="478"/>
    </location>
</feature>
<dbReference type="GO" id="GO:0005886">
    <property type="term" value="C:plasma membrane"/>
    <property type="evidence" value="ECO:0007669"/>
    <property type="project" value="UniProtKB-SubCell"/>
</dbReference>
<dbReference type="PANTHER" id="PTHR30619:SF1">
    <property type="entry name" value="RECOMBINATION PROTEIN 2"/>
    <property type="match status" value="1"/>
</dbReference>